<dbReference type="PROSITE" id="PS00237">
    <property type="entry name" value="G_PROTEIN_RECEP_F1_1"/>
    <property type="match status" value="1"/>
</dbReference>
<evidence type="ECO:0000256" key="3">
    <source>
        <dbReference type="ARBA" id="ARBA00022692"/>
    </source>
</evidence>
<feature type="transmembrane region" description="Helical" evidence="11">
    <location>
        <begin position="136"/>
        <end position="156"/>
    </location>
</feature>
<feature type="transmembrane region" description="Helical" evidence="11">
    <location>
        <begin position="265"/>
        <end position="286"/>
    </location>
</feature>
<dbReference type="InterPro" id="IPR000276">
    <property type="entry name" value="GPCR_Rhodpsn"/>
</dbReference>
<evidence type="ECO:0000256" key="2">
    <source>
        <dbReference type="ARBA" id="ARBA00022475"/>
    </source>
</evidence>
<evidence type="ECO:0000256" key="11">
    <source>
        <dbReference type="RuleBase" id="RU363047"/>
    </source>
</evidence>
<feature type="transmembrane region" description="Helical" evidence="11">
    <location>
        <begin position="23"/>
        <end position="46"/>
    </location>
</feature>
<accession>A0AAV2ZLP9</accession>
<keyword evidence="2 11" id="KW-1003">Cell membrane</keyword>
<keyword evidence="8 10" id="KW-0675">Receptor</keyword>
<dbReference type="GO" id="GO:0004984">
    <property type="term" value="F:olfactory receptor activity"/>
    <property type="evidence" value="ECO:0007669"/>
    <property type="project" value="InterPro"/>
</dbReference>
<keyword evidence="5 11" id="KW-1133">Transmembrane helix</keyword>
<dbReference type="CDD" id="cd13954">
    <property type="entry name" value="7tmA_OR"/>
    <property type="match status" value="1"/>
</dbReference>
<keyword evidence="11" id="KW-0716">Sensory transduction</keyword>
<feature type="domain" description="G-protein coupled receptors family 1 profile" evidence="12">
    <location>
        <begin position="39"/>
        <end position="287"/>
    </location>
</feature>
<dbReference type="InterPro" id="IPR017452">
    <property type="entry name" value="GPCR_Rhodpsn_7TM"/>
</dbReference>
<comment type="subcellular location">
    <subcellularLocation>
        <location evidence="1 11">Cell membrane</location>
        <topology evidence="1 11">Multi-pass membrane protein</topology>
    </subcellularLocation>
</comment>
<dbReference type="InterPro" id="IPR000725">
    <property type="entry name" value="Olfact_rcpt"/>
</dbReference>
<evidence type="ECO:0000256" key="7">
    <source>
        <dbReference type="ARBA" id="ARBA00023136"/>
    </source>
</evidence>
<keyword evidence="4 11" id="KW-0552">Olfaction</keyword>
<dbReference type="GO" id="GO:0004930">
    <property type="term" value="F:G protein-coupled receptor activity"/>
    <property type="evidence" value="ECO:0007669"/>
    <property type="project" value="UniProtKB-KW"/>
</dbReference>
<dbReference type="PANTHER" id="PTHR26452">
    <property type="entry name" value="OLFACTORY RECEPTOR"/>
    <property type="match status" value="1"/>
</dbReference>
<dbReference type="Proteomes" id="UP001181693">
    <property type="component" value="Unassembled WGS sequence"/>
</dbReference>
<organism evidence="13 14">
    <name type="scientific">Pyxicephalus adspersus</name>
    <name type="common">African bullfrog</name>
    <dbReference type="NCBI Taxonomy" id="30357"/>
    <lineage>
        <taxon>Eukaryota</taxon>
        <taxon>Metazoa</taxon>
        <taxon>Chordata</taxon>
        <taxon>Craniata</taxon>
        <taxon>Vertebrata</taxon>
        <taxon>Euteleostomi</taxon>
        <taxon>Amphibia</taxon>
        <taxon>Batrachia</taxon>
        <taxon>Anura</taxon>
        <taxon>Neobatrachia</taxon>
        <taxon>Ranoidea</taxon>
        <taxon>Pyxicephalidae</taxon>
        <taxon>Pyxicephalinae</taxon>
        <taxon>Pyxicephalus</taxon>
    </lineage>
</organism>
<dbReference type="EMBL" id="DYDO01000008">
    <property type="protein sequence ID" value="DBA18916.1"/>
    <property type="molecule type" value="Genomic_DNA"/>
</dbReference>
<keyword evidence="3 10" id="KW-0812">Transmembrane</keyword>
<dbReference type="AlphaFoldDB" id="A0AAV2ZLP9"/>
<name>A0AAV2ZLP9_PYXAD</name>
<evidence type="ECO:0000313" key="13">
    <source>
        <dbReference type="EMBL" id="DBA18916.1"/>
    </source>
</evidence>
<feature type="transmembrane region" description="Helical" evidence="11">
    <location>
        <begin position="240"/>
        <end position="259"/>
    </location>
</feature>
<feature type="transmembrane region" description="Helical" evidence="11">
    <location>
        <begin position="58"/>
        <end position="77"/>
    </location>
</feature>
<dbReference type="Pfam" id="PF13853">
    <property type="entry name" value="7tm_4"/>
    <property type="match status" value="1"/>
</dbReference>
<evidence type="ECO:0000256" key="4">
    <source>
        <dbReference type="ARBA" id="ARBA00022725"/>
    </source>
</evidence>
<dbReference type="GO" id="GO:0005886">
    <property type="term" value="C:plasma membrane"/>
    <property type="evidence" value="ECO:0007669"/>
    <property type="project" value="UniProtKB-SubCell"/>
</dbReference>
<evidence type="ECO:0000256" key="5">
    <source>
        <dbReference type="ARBA" id="ARBA00022989"/>
    </source>
</evidence>
<gene>
    <name evidence="13" type="ORF">GDO54_014809</name>
</gene>
<comment type="caution">
    <text evidence="13">The sequence shown here is derived from an EMBL/GenBank/DDBJ whole genome shotgun (WGS) entry which is preliminary data.</text>
</comment>
<evidence type="ECO:0000259" key="12">
    <source>
        <dbReference type="PROSITE" id="PS50262"/>
    </source>
</evidence>
<keyword evidence="6 10" id="KW-0297">G-protein coupled receptor</keyword>
<proteinExistence type="inferred from homology"/>
<dbReference type="Gene3D" id="1.20.1070.10">
    <property type="entry name" value="Rhodopsin 7-helix transmembrane proteins"/>
    <property type="match status" value="1"/>
</dbReference>
<dbReference type="SUPFAM" id="SSF81321">
    <property type="entry name" value="Family A G protein-coupled receptor-like"/>
    <property type="match status" value="1"/>
</dbReference>
<dbReference type="FunFam" id="1.20.1070.10:FF:000015">
    <property type="entry name" value="Olfactory receptor"/>
    <property type="match status" value="1"/>
</dbReference>
<comment type="similarity">
    <text evidence="10">Belongs to the G-protein coupled receptor 1 family.</text>
</comment>
<dbReference type="PRINTS" id="PR00245">
    <property type="entry name" value="OLFACTORYR"/>
</dbReference>
<keyword evidence="14" id="KW-1185">Reference proteome</keyword>
<evidence type="ECO:0000256" key="8">
    <source>
        <dbReference type="ARBA" id="ARBA00023170"/>
    </source>
</evidence>
<evidence type="ECO:0000256" key="10">
    <source>
        <dbReference type="RuleBase" id="RU000688"/>
    </source>
</evidence>
<protein>
    <recommendedName>
        <fullName evidence="11">Olfactory receptor</fullName>
    </recommendedName>
</protein>
<sequence>MRNQTFHFEFTLLDLSDLRESQFLLFIFIVFIYLVALAGNLLIIVLVASDSHLQTPMYFFLGNLSVLDIGTSSVSASHLSYDMFTGNRLILYSTCLAQVFFFSWFVSTEFFLLAVMSYDRYVAICHPLHYTTKISISLCVQLASMVWIFSSAYSLMHTIYTQRLAFCDSTTIPGFFCEIYQLIELSCSDTYLNYILIFVVGVPFALIAFLTTFLSYVYILKTILVIKTKESKWKAYSTCSSHLTVVFMFYVTTFFNYIQPKTENYFIGRLVSVFYTFLTPFLNPVIYSLRNSVLKEAVGRALLKVIRK</sequence>
<keyword evidence="9 10" id="KW-0807">Transducer</keyword>
<evidence type="ECO:0000313" key="14">
    <source>
        <dbReference type="Proteomes" id="UP001181693"/>
    </source>
</evidence>
<feature type="transmembrane region" description="Helical" evidence="11">
    <location>
        <begin position="89"/>
        <end position="115"/>
    </location>
</feature>
<reference evidence="13" key="1">
    <citation type="thesis" date="2020" institute="ProQuest LLC" country="789 East Eisenhower Parkway, Ann Arbor, MI, USA">
        <title>Comparative Genomics and Chromosome Evolution.</title>
        <authorList>
            <person name="Mudd A.B."/>
        </authorList>
    </citation>
    <scope>NUCLEOTIDE SEQUENCE</scope>
    <source>
        <strain evidence="13">1538</strain>
        <tissue evidence="13">Blood</tissue>
    </source>
</reference>
<feature type="transmembrane region" description="Helical" evidence="11">
    <location>
        <begin position="194"/>
        <end position="219"/>
    </location>
</feature>
<evidence type="ECO:0000256" key="9">
    <source>
        <dbReference type="ARBA" id="ARBA00023224"/>
    </source>
</evidence>
<dbReference type="PROSITE" id="PS50262">
    <property type="entry name" value="G_PROTEIN_RECEP_F1_2"/>
    <property type="match status" value="1"/>
</dbReference>
<keyword evidence="7 11" id="KW-0472">Membrane</keyword>
<dbReference type="InterPro" id="IPR050516">
    <property type="entry name" value="Olfactory_GPCR"/>
</dbReference>
<evidence type="ECO:0000256" key="6">
    <source>
        <dbReference type="ARBA" id="ARBA00023040"/>
    </source>
</evidence>
<evidence type="ECO:0000256" key="1">
    <source>
        <dbReference type="ARBA" id="ARBA00004651"/>
    </source>
</evidence>
<dbReference type="PRINTS" id="PR00237">
    <property type="entry name" value="GPCRRHODOPSN"/>
</dbReference>